<dbReference type="PANTHER" id="PTHR24198:SF165">
    <property type="entry name" value="ANKYRIN REPEAT-CONTAINING PROTEIN-RELATED"/>
    <property type="match status" value="1"/>
</dbReference>
<feature type="compositionally biased region" description="Basic and acidic residues" evidence="4">
    <location>
        <begin position="281"/>
        <end position="301"/>
    </location>
</feature>
<dbReference type="SMART" id="SM00248">
    <property type="entry name" value="ANK"/>
    <property type="match status" value="14"/>
</dbReference>
<name>A0AAN8ESX9_9EURO</name>
<sequence>MAAVTTSLLELCSRATNLANTNSTRTVEYLTVSKGHQTHGFRELAINFLEVCQTLWPIQAGLMDASHTQGPLPADVVKELTGKVNQAIDDFNSLDLLLSRLLTYERKKGFSKFTKSLGLMNIDSEIQKLSGSLAKDRDTLRMGSLAFKWILGDANLPSSMGSAYTSLVSALKVANGQKLPQSAPEQQRKLPSRESSSHSQRTITTQQTPKLAQLPPLPDWHNTTLDPSAFHQPLKPTHTNPSPLPSPVGTFPPSTSLSKRQRHFDLQPPMPRTSQVTNASSDKRSTKSMVRDVTDSDDSRRGTLSSAGSQTTVESMIQFEDMLKSYEYDRTSPPPKPYAHDRGRVVPSPVQSRRIVRSPPNSSSPTLRTALTTAVQQKNHQALEELLDTRVASESLADLNLLSQAVVNADCGSVRLLLISGADPNRVDKDGLTPLLTATEMSLLEVASILLKYGADANMTAGANAESALAMAITGNNFEFLELYLNHGGDVDAILPDGDTCFIKAITKTAPLDIVELMLTSGADPNRKDKHGKTPLLESLFIQRLDIATLLLDHGANPNLAGPKHPLWPATHVPALLDLLLSRGAKSKMAPGIMELATSMNCIEAVEILLKANVDPNVKKDGVYTPLCSAIRDDRTDIVTLLIAHGADPNVPASEYPAFKCVSHNRLHFLPELIAAGADLHTPKGILDVAVEHKNKDALNFLLAQGVSPNDRNSDGHTPLTTAIRENNEEMVDILLKHGASPAVRGEDWPINMAVKKPSLLRKILPALPKGYHAKGIIEMAVVANQLESIKLLVAAGFSVEDKTGGVFSPLTSALREERTEIVRYLLDDAGADINAPGEHLPIVKALRRCRGPRDTERITMLLVRGADINLVYRGWNGVMQAIERGEPEILRLLIEKGNQVDLQEKDDSGTTVLDFVRERGWDEGAAMLLGEQA</sequence>
<evidence type="ECO:0000256" key="4">
    <source>
        <dbReference type="SAM" id="MobiDB-lite"/>
    </source>
</evidence>
<accession>A0AAN8ESX9</accession>
<feature type="compositionally biased region" description="Basic and acidic residues" evidence="4">
    <location>
        <begin position="186"/>
        <end position="196"/>
    </location>
</feature>
<keyword evidence="2 3" id="KW-0040">ANK repeat</keyword>
<reference evidence="5 6" key="1">
    <citation type="submission" date="2022-12" db="EMBL/GenBank/DDBJ databases">
        <title>Genomic features and morphological characterization of a novel Knufia sp. strain isolated from spacecraft assembly facility.</title>
        <authorList>
            <person name="Teixeira M."/>
            <person name="Chander A.M."/>
            <person name="Stajich J.E."/>
            <person name="Venkateswaran K."/>
        </authorList>
    </citation>
    <scope>NUCLEOTIDE SEQUENCE [LARGE SCALE GENOMIC DNA]</scope>
    <source>
        <strain evidence="5 6">FJI-L2-BK-P2</strain>
    </source>
</reference>
<dbReference type="Pfam" id="PF12796">
    <property type="entry name" value="Ank_2"/>
    <property type="match status" value="3"/>
</dbReference>
<dbReference type="InterPro" id="IPR036770">
    <property type="entry name" value="Ankyrin_rpt-contain_sf"/>
</dbReference>
<dbReference type="EMBL" id="JAKLMC020000020">
    <property type="protein sequence ID" value="KAK5951508.1"/>
    <property type="molecule type" value="Genomic_DNA"/>
</dbReference>
<protein>
    <submittedName>
        <fullName evidence="5">Uncharacterized protein</fullName>
    </submittedName>
</protein>
<evidence type="ECO:0000256" key="3">
    <source>
        <dbReference type="PROSITE-ProRule" id="PRU00023"/>
    </source>
</evidence>
<evidence type="ECO:0000313" key="6">
    <source>
        <dbReference type="Proteomes" id="UP001316803"/>
    </source>
</evidence>
<dbReference type="AlphaFoldDB" id="A0AAN8ESX9"/>
<proteinExistence type="predicted"/>
<keyword evidence="1" id="KW-0677">Repeat</keyword>
<feature type="repeat" description="ANK" evidence="3">
    <location>
        <begin position="430"/>
        <end position="462"/>
    </location>
</feature>
<dbReference type="SUPFAM" id="SSF48403">
    <property type="entry name" value="Ankyrin repeat"/>
    <property type="match status" value="2"/>
</dbReference>
<comment type="caution">
    <text evidence="5">The sequence shown here is derived from an EMBL/GenBank/DDBJ whole genome shotgun (WGS) entry which is preliminary data.</text>
</comment>
<dbReference type="PROSITE" id="PS50297">
    <property type="entry name" value="ANK_REP_REGION"/>
    <property type="match status" value="3"/>
</dbReference>
<feature type="compositionally biased region" description="Polar residues" evidence="4">
    <location>
        <begin position="197"/>
        <end position="210"/>
    </location>
</feature>
<feature type="region of interest" description="Disordered" evidence="4">
    <location>
        <begin position="178"/>
        <end position="313"/>
    </location>
</feature>
<dbReference type="Gene3D" id="1.25.40.20">
    <property type="entry name" value="Ankyrin repeat-containing domain"/>
    <property type="match status" value="3"/>
</dbReference>
<evidence type="ECO:0000313" key="5">
    <source>
        <dbReference type="EMBL" id="KAK5951508.1"/>
    </source>
</evidence>
<feature type="repeat" description="ANK" evidence="3">
    <location>
        <begin position="622"/>
        <end position="654"/>
    </location>
</feature>
<feature type="repeat" description="ANK" evidence="3">
    <location>
        <begin position="531"/>
        <end position="563"/>
    </location>
</feature>
<gene>
    <name evidence="5" type="ORF">OHC33_007564</name>
</gene>
<evidence type="ECO:0000256" key="1">
    <source>
        <dbReference type="ARBA" id="ARBA00022737"/>
    </source>
</evidence>
<organism evidence="5 6">
    <name type="scientific">Knufia fluminis</name>
    <dbReference type="NCBI Taxonomy" id="191047"/>
    <lineage>
        <taxon>Eukaryota</taxon>
        <taxon>Fungi</taxon>
        <taxon>Dikarya</taxon>
        <taxon>Ascomycota</taxon>
        <taxon>Pezizomycotina</taxon>
        <taxon>Eurotiomycetes</taxon>
        <taxon>Chaetothyriomycetidae</taxon>
        <taxon>Chaetothyriales</taxon>
        <taxon>Trichomeriaceae</taxon>
        <taxon>Knufia</taxon>
    </lineage>
</organism>
<feature type="repeat" description="ANK" evidence="3">
    <location>
        <begin position="874"/>
        <end position="906"/>
    </location>
</feature>
<keyword evidence="6" id="KW-1185">Reference proteome</keyword>
<evidence type="ECO:0000256" key="2">
    <source>
        <dbReference type="ARBA" id="ARBA00023043"/>
    </source>
</evidence>
<dbReference type="Proteomes" id="UP001316803">
    <property type="component" value="Unassembled WGS sequence"/>
</dbReference>
<feature type="region of interest" description="Disordered" evidence="4">
    <location>
        <begin position="327"/>
        <end position="367"/>
    </location>
</feature>
<dbReference type="PROSITE" id="PS50088">
    <property type="entry name" value="ANK_REPEAT"/>
    <property type="match status" value="5"/>
</dbReference>
<dbReference type="PANTHER" id="PTHR24198">
    <property type="entry name" value="ANKYRIN REPEAT AND PROTEIN KINASE DOMAIN-CONTAINING PROTEIN"/>
    <property type="match status" value="1"/>
</dbReference>
<dbReference type="Pfam" id="PF00023">
    <property type="entry name" value="Ank"/>
    <property type="match status" value="1"/>
</dbReference>
<feature type="compositionally biased region" description="Polar residues" evidence="4">
    <location>
        <begin position="302"/>
        <end position="313"/>
    </location>
</feature>
<dbReference type="InterPro" id="IPR002110">
    <property type="entry name" value="Ankyrin_rpt"/>
</dbReference>
<feature type="repeat" description="ANK" evidence="3">
    <location>
        <begin position="715"/>
        <end position="747"/>
    </location>
</feature>